<dbReference type="CDD" id="cd08498">
    <property type="entry name" value="PBP2_NikA_DppA_OppA_like_2"/>
    <property type="match status" value="1"/>
</dbReference>
<evidence type="ECO:0000256" key="2">
    <source>
        <dbReference type="ARBA" id="ARBA00022448"/>
    </source>
</evidence>
<dbReference type="GO" id="GO:1904680">
    <property type="term" value="F:peptide transmembrane transporter activity"/>
    <property type="evidence" value="ECO:0007669"/>
    <property type="project" value="TreeGrafter"/>
</dbReference>
<feature type="domain" description="Solute-binding protein family 5" evidence="4">
    <location>
        <begin position="58"/>
        <end position="427"/>
    </location>
</feature>
<dbReference type="STRING" id="391735.Veis_3881"/>
<dbReference type="Gene3D" id="3.10.105.10">
    <property type="entry name" value="Dipeptide-binding Protein, Domain 3"/>
    <property type="match status" value="1"/>
</dbReference>
<dbReference type="PIRSF" id="PIRSF002741">
    <property type="entry name" value="MppA"/>
    <property type="match status" value="1"/>
</dbReference>
<name>A1WPN1_VEREI</name>
<accession>A1WPN1</accession>
<dbReference type="Pfam" id="PF00496">
    <property type="entry name" value="SBP_bac_5"/>
    <property type="match status" value="1"/>
</dbReference>
<evidence type="ECO:0000313" key="6">
    <source>
        <dbReference type="Proteomes" id="UP000000374"/>
    </source>
</evidence>
<dbReference type="AlphaFoldDB" id="A1WPN1"/>
<evidence type="ECO:0000313" key="5">
    <source>
        <dbReference type="EMBL" id="ABM59588.1"/>
    </source>
</evidence>
<dbReference type="GO" id="GO:0015833">
    <property type="term" value="P:peptide transport"/>
    <property type="evidence" value="ECO:0007669"/>
    <property type="project" value="TreeGrafter"/>
</dbReference>
<keyword evidence="6" id="KW-1185">Reference proteome</keyword>
<dbReference type="HOGENOM" id="CLU_017028_7_4_4"/>
<dbReference type="InterPro" id="IPR039424">
    <property type="entry name" value="SBP_5"/>
</dbReference>
<dbReference type="PANTHER" id="PTHR30290:SF9">
    <property type="entry name" value="OLIGOPEPTIDE-BINDING PROTEIN APPA"/>
    <property type="match status" value="1"/>
</dbReference>
<gene>
    <name evidence="5" type="ordered locus">Veis_3881</name>
</gene>
<reference evidence="6" key="1">
    <citation type="submission" date="2006-12" db="EMBL/GenBank/DDBJ databases">
        <title>Complete sequence of chromosome 1 of Verminephrobacter eiseniae EF01-2.</title>
        <authorList>
            <person name="Copeland A."/>
            <person name="Lucas S."/>
            <person name="Lapidus A."/>
            <person name="Barry K."/>
            <person name="Detter J.C."/>
            <person name="Glavina del Rio T."/>
            <person name="Dalin E."/>
            <person name="Tice H."/>
            <person name="Pitluck S."/>
            <person name="Chertkov O."/>
            <person name="Brettin T."/>
            <person name="Bruce D."/>
            <person name="Han C."/>
            <person name="Tapia R."/>
            <person name="Gilna P."/>
            <person name="Schmutz J."/>
            <person name="Larimer F."/>
            <person name="Land M."/>
            <person name="Hauser L."/>
            <person name="Kyrpides N."/>
            <person name="Kim E."/>
            <person name="Stahl D."/>
            <person name="Richardson P."/>
        </authorList>
    </citation>
    <scope>NUCLEOTIDE SEQUENCE [LARGE SCALE GENOMIC DNA]</scope>
    <source>
        <strain evidence="6">EF01-2</strain>
    </source>
</reference>
<keyword evidence="3" id="KW-0732">Signal</keyword>
<proteinExistence type="inferred from homology"/>
<dbReference type="Gene3D" id="3.40.190.10">
    <property type="entry name" value="Periplasmic binding protein-like II"/>
    <property type="match status" value="1"/>
</dbReference>
<evidence type="ECO:0000259" key="4">
    <source>
        <dbReference type="Pfam" id="PF00496"/>
    </source>
</evidence>
<keyword evidence="2" id="KW-0813">Transport</keyword>
<dbReference type="SUPFAM" id="SSF53850">
    <property type="entry name" value="Periplasmic binding protein-like II"/>
    <property type="match status" value="1"/>
</dbReference>
<organism evidence="5 6">
    <name type="scientific">Verminephrobacter eiseniae (strain EF01-2)</name>
    <dbReference type="NCBI Taxonomy" id="391735"/>
    <lineage>
        <taxon>Bacteria</taxon>
        <taxon>Pseudomonadati</taxon>
        <taxon>Pseudomonadota</taxon>
        <taxon>Betaproteobacteria</taxon>
        <taxon>Burkholderiales</taxon>
        <taxon>Comamonadaceae</taxon>
        <taxon>Verminephrobacter</taxon>
    </lineage>
</organism>
<comment type="similarity">
    <text evidence="1">Belongs to the bacterial solute-binding protein 5 family.</text>
</comment>
<sequence length="515" mass="56118">MMSALLAAALAPALAQELRIGVRAGPEAMDPHYLALGTQIAAIKNIYEALVFQDDKLQIQPGLATSWKVIDEHTWEFKLRPGVKFHDGSVLTAQDVKFSLERVPKAAGPDAGLVINTRNISKVDAVDDLTVRVITSMANPALPQDLARIMIVPASIGAAKVADFNSGKAAIGTGPFKLISFKPRADLLLERFDQYWRGAADWKKVHFLEISNDAARLAALSSKRVDLINYLPYGDVAKLKNNRDFSVVQGDSIYIYLLYPDVREKSELITDKAGKPLPVNPLRDKRVREALSLAIDRKTIAGTVLEGMATPSNQLIVDGFFGALSKPPLLPTNIDRAKKLLTEAGYPNGFSLPLHCTSDRLPGDAATCSALGQMFAKIGIDTKINAISRTVFIPARKRGEYVLSLAGWGSLTGEAGYTLAAIARTNDKSKGFGASNVTNYSNDAADAAISVAMRMTNDDKRRLLFESAMKMVQDDYAIIPVVQLSSVWAARANTLSFKPRVDDETLPFFIRLDKK</sequence>
<dbReference type="PANTHER" id="PTHR30290">
    <property type="entry name" value="PERIPLASMIC BINDING COMPONENT OF ABC TRANSPORTER"/>
    <property type="match status" value="1"/>
</dbReference>
<dbReference type="Proteomes" id="UP000000374">
    <property type="component" value="Chromosome"/>
</dbReference>
<dbReference type="eggNOG" id="COG0747">
    <property type="taxonomic scope" value="Bacteria"/>
</dbReference>
<dbReference type="InterPro" id="IPR000914">
    <property type="entry name" value="SBP_5_dom"/>
</dbReference>
<dbReference type="KEGG" id="vei:Veis_3881"/>
<dbReference type="EMBL" id="CP000542">
    <property type="protein sequence ID" value="ABM59588.1"/>
    <property type="molecule type" value="Genomic_DNA"/>
</dbReference>
<dbReference type="GO" id="GO:0030288">
    <property type="term" value="C:outer membrane-bounded periplasmic space"/>
    <property type="evidence" value="ECO:0007669"/>
    <property type="project" value="UniProtKB-ARBA"/>
</dbReference>
<evidence type="ECO:0000256" key="3">
    <source>
        <dbReference type="ARBA" id="ARBA00022729"/>
    </source>
</evidence>
<evidence type="ECO:0000256" key="1">
    <source>
        <dbReference type="ARBA" id="ARBA00005695"/>
    </source>
</evidence>
<dbReference type="GO" id="GO:0043190">
    <property type="term" value="C:ATP-binding cassette (ABC) transporter complex"/>
    <property type="evidence" value="ECO:0007669"/>
    <property type="project" value="InterPro"/>
</dbReference>
<protein>
    <submittedName>
        <fullName evidence="5">Extracellular solute-binding protein, family 5</fullName>
    </submittedName>
</protein>
<dbReference type="InterPro" id="IPR030678">
    <property type="entry name" value="Peptide/Ni-bd"/>
</dbReference>